<feature type="compositionally biased region" description="Low complexity" evidence="1">
    <location>
        <begin position="29"/>
        <end position="48"/>
    </location>
</feature>
<accession>A0A368RR54</accession>
<gene>
    <name evidence="2" type="ORF">SETIT_7G019800v2</name>
</gene>
<reference evidence="2" key="2">
    <citation type="submission" date="2015-07" db="EMBL/GenBank/DDBJ databases">
        <authorList>
            <person name="Noorani M."/>
        </authorList>
    </citation>
    <scope>NUCLEOTIDE SEQUENCE</scope>
    <source>
        <strain evidence="2">Yugu1</strain>
    </source>
</reference>
<feature type="region of interest" description="Disordered" evidence="1">
    <location>
        <begin position="26"/>
        <end position="65"/>
    </location>
</feature>
<name>A0A368RR54_SETIT</name>
<dbReference type="AlphaFoldDB" id="A0A368RR54"/>
<evidence type="ECO:0000313" key="2">
    <source>
        <dbReference type="EMBL" id="RCV32652.1"/>
    </source>
</evidence>
<reference evidence="2" key="1">
    <citation type="journal article" date="2012" name="Nat. Biotechnol.">
        <title>Reference genome sequence of the model plant Setaria.</title>
        <authorList>
            <person name="Bennetzen J.L."/>
            <person name="Schmutz J."/>
            <person name="Wang H."/>
            <person name="Percifield R."/>
            <person name="Hawkins J."/>
            <person name="Pontaroli A.C."/>
            <person name="Estep M."/>
            <person name="Feng L."/>
            <person name="Vaughn J.N."/>
            <person name="Grimwood J."/>
            <person name="Jenkins J."/>
            <person name="Barry K."/>
            <person name="Lindquist E."/>
            <person name="Hellsten U."/>
            <person name="Deshpande S."/>
            <person name="Wang X."/>
            <person name="Wu X."/>
            <person name="Mitros T."/>
            <person name="Triplett J."/>
            <person name="Yang X."/>
            <person name="Ye C.Y."/>
            <person name="Mauro-Herrera M."/>
            <person name="Wang L."/>
            <person name="Li P."/>
            <person name="Sharma M."/>
            <person name="Sharma R."/>
            <person name="Ronald P.C."/>
            <person name="Panaud O."/>
            <person name="Kellogg E.A."/>
            <person name="Brutnell T.P."/>
            <person name="Doust A.N."/>
            <person name="Tuskan G.A."/>
            <person name="Rokhsar D."/>
            <person name="Devos K.M."/>
        </authorList>
    </citation>
    <scope>NUCLEOTIDE SEQUENCE [LARGE SCALE GENOMIC DNA]</scope>
    <source>
        <strain evidence="2">Yugu1</strain>
    </source>
</reference>
<evidence type="ECO:0000256" key="1">
    <source>
        <dbReference type="SAM" id="MobiDB-lite"/>
    </source>
</evidence>
<dbReference type="EMBL" id="CM003534">
    <property type="protein sequence ID" value="RCV32652.1"/>
    <property type="molecule type" value="Genomic_DNA"/>
</dbReference>
<protein>
    <submittedName>
        <fullName evidence="2">Uncharacterized protein</fullName>
    </submittedName>
</protein>
<proteinExistence type="predicted"/>
<organism evidence="2">
    <name type="scientific">Setaria italica</name>
    <name type="common">Foxtail millet</name>
    <name type="synonym">Panicum italicum</name>
    <dbReference type="NCBI Taxonomy" id="4555"/>
    <lineage>
        <taxon>Eukaryota</taxon>
        <taxon>Viridiplantae</taxon>
        <taxon>Streptophyta</taxon>
        <taxon>Embryophyta</taxon>
        <taxon>Tracheophyta</taxon>
        <taxon>Spermatophyta</taxon>
        <taxon>Magnoliopsida</taxon>
        <taxon>Liliopsida</taxon>
        <taxon>Poales</taxon>
        <taxon>Poaceae</taxon>
        <taxon>PACMAD clade</taxon>
        <taxon>Panicoideae</taxon>
        <taxon>Panicodae</taxon>
        <taxon>Paniceae</taxon>
        <taxon>Cenchrinae</taxon>
        <taxon>Setaria</taxon>
    </lineage>
</organism>
<sequence length="127" mass="14122">MTQASRVARPAVAAHSSCRHHRRTYSCLSSPARPPAFSRSPCSSPASPCRRHHPQACAREGSLKDPTSCSICKFEDEYEAYLREEGNLGSTSLLDAVPELPQEFDEMKERVAIRESRINWCCIVLGS</sequence>